<evidence type="ECO:0000313" key="2">
    <source>
        <dbReference type="Proteomes" id="UP001552299"/>
    </source>
</evidence>
<dbReference type="AlphaFoldDB" id="A0ABD0VN68"/>
<keyword evidence="2" id="KW-1185">Reference proteome</keyword>
<dbReference type="EMBL" id="JANQDX010000004">
    <property type="protein sequence ID" value="KAL0926093.1"/>
    <property type="molecule type" value="Genomic_DNA"/>
</dbReference>
<name>A0ABD0VN68_DENTH</name>
<dbReference type="Proteomes" id="UP001552299">
    <property type="component" value="Unassembled WGS sequence"/>
</dbReference>
<proteinExistence type="predicted"/>
<evidence type="ECO:0000313" key="1">
    <source>
        <dbReference type="EMBL" id="KAL0926093.1"/>
    </source>
</evidence>
<gene>
    <name evidence="1" type="ORF">M5K25_004479</name>
</gene>
<protein>
    <submittedName>
        <fullName evidence="1">Uncharacterized protein</fullName>
    </submittedName>
</protein>
<comment type="caution">
    <text evidence="1">The sequence shown here is derived from an EMBL/GenBank/DDBJ whole genome shotgun (WGS) entry which is preliminary data.</text>
</comment>
<organism evidence="1 2">
    <name type="scientific">Dendrobium thyrsiflorum</name>
    <name type="common">Pinecone-like raceme dendrobium</name>
    <name type="synonym">Orchid</name>
    <dbReference type="NCBI Taxonomy" id="117978"/>
    <lineage>
        <taxon>Eukaryota</taxon>
        <taxon>Viridiplantae</taxon>
        <taxon>Streptophyta</taxon>
        <taxon>Embryophyta</taxon>
        <taxon>Tracheophyta</taxon>
        <taxon>Spermatophyta</taxon>
        <taxon>Magnoliopsida</taxon>
        <taxon>Liliopsida</taxon>
        <taxon>Asparagales</taxon>
        <taxon>Orchidaceae</taxon>
        <taxon>Epidendroideae</taxon>
        <taxon>Malaxideae</taxon>
        <taxon>Dendrobiinae</taxon>
        <taxon>Dendrobium</taxon>
    </lineage>
</organism>
<sequence>MPSFFKPSTTLPLTQARVPRQKKNLATFVPPPSLYQAPLSKLFYASLLALEDHPAEKQQLALPLERISRSRPQDLLQLSVS</sequence>
<reference evidence="1 2" key="1">
    <citation type="journal article" date="2024" name="Plant Biotechnol. J.">
        <title>Dendrobium thyrsiflorum genome and its molecular insights into genes involved in important horticultural traits.</title>
        <authorList>
            <person name="Chen B."/>
            <person name="Wang J.Y."/>
            <person name="Zheng P.J."/>
            <person name="Li K.L."/>
            <person name="Liang Y.M."/>
            <person name="Chen X.F."/>
            <person name="Zhang C."/>
            <person name="Zhao X."/>
            <person name="He X."/>
            <person name="Zhang G.Q."/>
            <person name="Liu Z.J."/>
            <person name="Xu Q."/>
        </authorList>
    </citation>
    <scope>NUCLEOTIDE SEQUENCE [LARGE SCALE GENOMIC DNA]</scope>
    <source>
        <strain evidence="1">GZMU011</strain>
    </source>
</reference>
<accession>A0ABD0VN68</accession>